<evidence type="ECO:0000313" key="3">
    <source>
        <dbReference type="Proteomes" id="UP000631391"/>
    </source>
</evidence>
<dbReference type="GO" id="GO:0045505">
    <property type="term" value="F:dynein intermediate chain binding"/>
    <property type="evidence" value="ECO:0007669"/>
    <property type="project" value="InterPro"/>
</dbReference>
<dbReference type="InterPro" id="IPR013594">
    <property type="entry name" value="Dynein_heavy_tail"/>
</dbReference>
<feature type="domain" description="Dynein heavy chain tail" evidence="1">
    <location>
        <begin position="24"/>
        <end position="323"/>
    </location>
</feature>
<dbReference type="PANTHER" id="PTHR22878:SF63">
    <property type="entry name" value="DYNEIN AXONEMAL HEAVY CHAIN 10"/>
    <property type="match status" value="1"/>
</dbReference>
<proteinExistence type="predicted"/>
<keyword evidence="3" id="KW-1185">Reference proteome</keyword>
<evidence type="ECO:0000259" key="1">
    <source>
        <dbReference type="Pfam" id="PF08385"/>
    </source>
</evidence>
<gene>
    <name evidence="2" type="primary">Dnah10_1</name>
    <name evidence="2" type="ORF">PICGYM_R05697</name>
</gene>
<dbReference type="GO" id="GO:0007018">
    <property type="term" value="P:microtubule-based movement"/>
    <property type="evidence" value="ECO:0007669"/>
    <property type="project" value="InterPro"/>
</dbReference>
<comment type="caution">
    <text evidence="2">The sequence shown here is derived from an EMBL/GenBank/DDBJ whole genome shotgun (WGS) entry which is preliminary data.</text>
</comment>
<feature type="non-terminal residue" evidence="2">
    <location>
        <position position="1"/>
    </location>
</feature>
<dbReference type="OrthoDB" id="64868at2759"/>
<reference evidence="2" key="1">
    <citation type="submission" date="2019-10" db="EMBL/GenBank/DDBJ databases">
        <title>Bird 10,000 Genomes (B10K) Project - Family phase.</title>
        <authorList>
            <person name="Zhang G."/>
        </authorList>
    </citation>
    <scope>NUCLEOTIDE SEQUENCE</scope>
    <source>
        <strain evidence="2">B10K-DU-012-30</strain>
        <tissue evidence="2">Muscle</tissue>
    </source>
</reference>
<feature type="domain" description="Dynein heavy chain tail" evidence="1">
    <location>
        <begin position="325"/>
        <end position="537"/>
    </location>
</feature>
<sequence>LKLEMPTVNLDGEVTVLATVPEVVQSLKSCAVTWQKLISRVLEEQLKKVPQGNGPLAEIDLWRERNATLSAFTEQIKLPEVQKVLEILQEAESEFTGDLQIVLSDLKKHHMEAQDNAKFLSTLERHLKNLSTGSGVDVISNTIPSLLNALRMVWILSRHYNKDECMVPFLERISWEISARVRKVVDLQTLFKQDIAAAKKKITEAKTTLEQWKKCYFTTCIQVEESGSERYWKFDVNRLFEKTDYMVLICQDLHDIFQVVTEELYNVFIPELTMVTENPKGIDELRREVNIVISPMEDLTFDPFSMESARDWAFVMEEFREDVTVEIVKRIFVQNLKNPPLYKNHPPVAGAISWSRSLSHRIKHTITRFQEEEDLLATERGKEVKQIYLKVAKKMKDYEDKKYRQWRERTEHILPLLLKHTLLTVSSAIEEPVTTKKNVCFTLNFSPEMQEIIIETKYMEQLGLPVPEMARYVALQEDKYLRYTSKLKAMLDRYHKLMEMMNEAETKLLNDYIQELWRILKAGHKRLTWKSVGIGEFIVQCTETIGKLELLVHQIHNISEDISSKLQSIESTNLFKFPHSANGDKLPGAKEFFDYVKCEQAKNVEHVVRKYSAIPQLLIEVERRVANTNSGKSPKLASYYAYWENRIYQVLTQLIVKNLQAFNATVLANVPLLQIEAVLSVPEITLQPNASEIEKMTVQSIQDCVEVTKHFIRWMHGTCIECPPQHIKADEVVTFSFYSDISQSPLIIEQAVLITQNVHNLLASLNKCLDQWKRYDLLWKSDRGSVLDRLAAEKPACVIFDEHLQFYMKVAQEVTQKPLIKDEQFIRLQLAPLASAVQENAKIWVMSLGKLLNELAREELFSLQGEIQVGVFSL</sequence>
<feature type="non-terminal residue" evidence="2">
    <location>
        <position position="874"/>
    </location>
</feature>
<accession>A0A851AV40</accession>
<dbReference type="Proteomes" id="UP000631391">
    <property type="component" value="Unassembled WGS sequence"/>
</dbReference>
<dbReference type="PANTHER" id="PTHR22878">
    <property type="entry name" value="DYNEIN HEAVY CHAIN 6, AXONEMAL-LIKE-RELATED"/>
    <property type="match status" value="1"/>
</dbReference>
<dbReference type="InterPro" id="IPR026983">
    <property type="entry name" value="DHC"/>
</dbReference>
<protein>
    <submittedName>
        <fullName evidence="2">DYH10 protein</fullName>
    </submittedName>
</protein>
<name>A0A851AV40_PICGY</name>
<dbReference type="GO" id="GO:0030286">
    <property type="term" value="C:dynein complex"/>
    <property type="evidence" value="ECO:0007669"/>
    <property type="project" value="InterPro"/>
</dbReference>
<dbReference type="Pfam" id="PF08385">
    <property type="entry name" value="DHC_N1"/>
    <property type="match status" value="2"/>
</dbReference>
<organism evidence="2 3">
    <name type="scientific">Picathartes gymnocephalus</name>
    <name type="common">White-necked rockfowl</name>
    <dbReference type="NCBI Taxonomy" id="175131"/>
    <lineage>
        <taxon>Eukaryota</taxon>
        <taxon>Metazoa</taxon>
        <taxon>Chordata</taxon>
        <taxon>Craniata</taxon>
        <taxon>Vertebrata</taxon>
        <taxon>Euteleostomi</taxon>
        <taxon>Archelosauria</taxon>
        <taxon>Archosauria</taxon>
        <taxon>Dinosauria</taxon>
        <taxon>Saurischia</taxon>
        <taxon>Theropoda</taxon>
        <taxon>Coelurosauria</taxon>
        <taxon>Aves</taxon>
        <taxon>Neognathae</taxon>
        <taxon>Neoaves</taxon>
        <taxon>Telluraves</taxon>
        <taxon>Australaves</taxon>
        <taxon>Passeriformes</taxon>
        <taxon>Picathartidae</taxon>
        <taxon>Picathartes</taxon>
    </lineage>
</organism>
<dbReference type="GO" id="GO:0051959">
    <property type="term" value="F:dynein light intermediate chain binding"/>
    <property type="evidence" value="ECO:0007669"/>
    <property type="project" value="InterPro"/>
</dbReference>
<dbReference type="EMBL" id="WEKY01008187">
    <property type="protein sequence ID" value="NWI36941.1"/>
    <property type="molecule type" value="Genomic_DNA"/>
</dbReference>
<dbReference type="AlphaFoldDB" id="A0A851AV40"/>
<evidence type="ECO:0000313" key="2">
    <source>
        <dbReference type="EMBL" id="NWI36941.1"/>
    </source>
</evidence>